<dbReference type="GO" id="GO:0004315">
    <property type="term" value="F:3-oxoacyl-[acyl-carrier-protein] synthase activity"/>
    <property type="evidence" value="ECO:0007669"/>
    <property type="project" value="InterPro"/>
</dbReference>
<keyword evidence="3" id="KW-0443">Lipid metabolism</keyword>
<dbReference type="EMBL" id="SZYD01000004">
    <property type="protein sequence ID" value="KAD6453421.1"/>
    <property type="molecule type" value="Genomic_DNA"/>
</dbReference>
<dbReference type="Pfam" id="PF08545">
    <property type="entry name" value="ACP_syn_III"/>
    <property type="match status" value="1"/>
</dbReference>
<evidence type="ECO:0000256" key="2">
    <source>
        <dbReference type="ARBA" id="ARBA00022832"/>
    </source>
</evidence>
<dbReference type="InterPro" id="IPR013751">
    <property type="entry name" value="ACP_syn_III_N"/>
</dbReference>
<evidence type="ECO:0000259" key="5">
    <source>
        <dbReference type="Pfam" id="PF08545"/>
    </source>
</evidence>
<dbReference type="PANTHER" id="PTHR43091:SF4">
    <property type="entry name" value="BETA-KETOACYL-[ACYL-CARRIER-PROTEIN] SYNTHASE III"/>
    <property type="match status" value="1"/>
</dbReference>
<keyword evidence="1" id="KW-0444">Lipid biosynthesis</keyword>
<dbReference type="SUPFAM" id="SSF53901">
    <property type="entry name" value="Thiolase-like"/>
    <property type="match status" value="1"/>
</dbReference>
<sequence>MVLPLIQPHATHTPVRALLFGKARRKRSTCVRHQSCLQGGFKNVLVIGGDCLSCYVDRRDRRICVLFGDVAAIVVQACDIEEDGLFGFNLHTDGNGSRHLNAVIKHIETNLALDYDDSALGFSPTHASISSIQTNGQEIFCLVS</sequence>
<reference evidence="6 7" key="1">
    <citation type="submission" date="2019-05" db="EMBL/GenBank/DDBJ databases">
        <title>Mikania micrantha, genome provides insights into the molecular mechanism of rapid growth.</title>
        <authorList>
            <person name="Liu B."/>
        </authorList>
    </citation>
    <scope>NUCLEOTIDE SEQUENCE [LARGE SCALE GENOMIC DNA]</scope>
    <source>
        <strain evidence="6">NLD-2019</strain>
        <tissue evidence="6">Leaf</tissue>
    </source>
</reference>
<dbReference type="AlphaFoldDB" id="A0A5N6PHA8"/>
<gene>
    <name evidence="6" type="ORF">E3N88_08126</name>
</gene>
<keyword evidence="7" id="KW-1185">Reference proteome</keyword>
<evidence type="ECO:0000256" key="4">
    <source>
        <dbReference type="ARBA" id="ARBA00023160"/>
    </source>
</evidence>
<keyword evidence="2" id="KW-0276">Fatty acid metabolism</keyword>
<dbReference type="Proteomes" id="UP000326396">
    <property type="component" value="Linkage Group LG12"/>
</dbReference>
<dbReference type="OrthoDB" id="428487at2759"/>
<evidence type="ECO:0000313" key="7">
    <source>
        <dbReference type="Proteomes" id="UP000326396"/>
    </source>
</evidence>
<evidence type="ECO:0000256" key="3">
    <source>
        <dbReference type="ARBA" id="ARBA00023098"/>
    </source>
</evidence>
<proteinExistence type="predicted"/>
<dbReference type="PANTHER" id="PTHR43091">
    <property type="entry name" value="3-OXOACYL-[ACYL-CARRIER-PROTEIN] SYNTHASE"/>
    <property type="match status" value="1"/>
</dbReference>
<keyword evidence="4" id="KW-0275">Fatty acid biosynthesis</keyword>
<evidence type="ECO:0000256" key="1">
    <source>
        <dbReference type="ARBA" id="ARBA00022516"/>
    </source>
</evidence>
<organism evidence="6 7">
    <name type="scientific">Mikania micrantha</name>
    <name type="common">bitter vine</name>
    <dbReference type="NCBI Taxonomy" id="192012"/>
    <lineage>
        <taxon>Eukaryota</taxon>
        <taxon>Viridiplantae</taxon>
        <taxon>Streptophyta</taxon>
        <taxon>Embryophyta</taxon>
        <taxon>Tracheophyta</taxon>
        <taxon>Spermatophyta</taxon>
        <taxon>Magnoliopsida</taxon>
        <taxon>eudicotyledons</taxon>
        <taxon>Gunneridae</taxon>
        <taxon>Pentapetalae</taxon>
        <taxon>asterids</taxon>
        <taxon>campanulids</taxon>
        <taxon>Asterales</taxon>
        <taxon>Asteraceae</taxon>
        <taxon>Asteroideae</taxon>
        <taxon>Heliantheae alliance</taxon>
        <taxon>Eupatorieae</taxon>
        <taxon>Mikania</taxon>
    </lineage>
</organism>
<protein>
    <recommendedName>
        <fullName evidence="5">Beta-ketoacyl-[acyl-carrier-protein] synthase III N-terminal domain-containing protein</fullName>
    </recommendedName>
</protein>
<dbReference type="InterPro" id="IPR016039">
    <property type="entry name" value="Thiolase-like"/>
</dbReference>
<name>A0A5N6PHA8_9ASTR</name>
<dbReference type="GO" id="GO:0006633">
    <property type="term" value="P:fatty acid biosynthetic process"/>
    <property type="evidence" value="ECO:0007669"/>
    <property type="project" value="UniProtKB-KW"/>
</dbReference>
<dbReference type="GO" id="GO:0009507">
    <property type="term" value="C:chloroplast"/>
    <property type="evidence" value="ECO:0007669"/>
    <property type="project" value="TreeGrafter"/>
</dbReference>
<accession>A0A5N6PHA8</accession>
<feature type="domain" description="Beta-ketoacyl-[acyl-carrier-protein] synthase III N-terminal" evidence="5">
    <location>
        <begin position="37"/>
        <end position="94"/>
    </location>
</feature>
<evidence type="ECO:0000313" key="6">
    <source>
        <dbReference type="EMBL" id="KAD6453421.1"/>
    </source>
</evidence>
<comment type="caution">
    <text evidence="6">The sequence shown here is derived from an EMBL/GenBank/DDBJ whole genome shotgun (WGS) entry which is preliminary data.</text>
</comment>
<dbReference type="Gene3D" id="3.40.47.10">
    <property type="match status" value="1"/>
</dbReference>